<dbReference type="Pfam" id="PF00293">
    <property type="entry name" value="NUDIX"/>
    <property type="match status" value="1"/>
</dbReference>
<protein>
    <recommendedName>
        <fullName evidence="2">Nudix hydrolase domain-containing protein</fullName>
    </recommendedName>
</protein>
<dbReference type="InterPro" id="IPR015797">
    <property type="entry name" value="NUDIX_hydrolase-like_dom_sf"/>
</dbReference>
<reference evidence="3" key="1">
    <citation type="submission" date="2018-05" db="EMBL/GenBank/DDBJ databases">
        <authorList>
            <person name="Lanie J.A."/>
            <person name="Ng W.-L."/>
            <person name="Kazmierczak K.M."/>
            <person name="Andrzejewski T.M."/>
            <person name="Davidsen T.M."/>
            <person name="Wayne K.J."/>
            <person name="Tettelin H."/>
            <person name="Glass J.I."/>
            <person name="Rusch D."/>
            <person name="Podicherti R."/>
            <person name="Tsui H.-C.T."/>
            <person name="Winkler M.E."/>
        </authorList>
    </citation>
    <scope>NUCLEOTIDE SEQUENCE</scope>
</reference>
<dbReference type="GO" id="GO:0006754">
    <property type="term" value="P:ATP biosynthetic process"/>
    <property type="evidence" value="ECO:0007669"/>
    <property type="project" value="TreeGrafter"/>
</dbReference>
<evidence type="ECO:0000313" key="3">
    <source>
        <dbReference type="EMBL" id="SVB43881.1"/>
    </source>
</evidence>
<dbReference type="EMBL" id="UINC01041936">
    <property type="protein sequence ID" value="SVB43881.1"/>
    <property type="molecule type" value="Genomic_DNA"/>
</dbReference>
<feature type="domain" description="Nudix hydrolase" evidence="2">
    <location>
        <begin position="38"/>
        <end position="172"/>
    </location>
</feature>
<dbReference type="PANTHER" id="PTHR21340:SF0">
    <property type="entry name" value="BIS(5'-NUCLEOSYL)-TETRAPHOSPHATASE [ASYMMETRICAL]"/>
    <property type="match status" value="1"/>
</dbReference>
<proteinExistence type="predicted"/>
<gene>
    <name evidence="3" type="ORF">METZ01_LOCUS196735</name>
</gene>
<dbReference type="GO" id="GO:0004081">
    <property type="term" value="F:bis(5'-nucleosyl)-tetraphosphatase (asymmetrical) activity"/>
    <property type="evidence" value="ECO:0007669"/>
    <property type="project" value="TreeGrafter"/>
</dbReference>
<dbReference type="InterPro" id="IPR020084">
    <property type="entry name" value="NUDIX_hydrolase_CS"/>
</dbReference>
<name>A0A382E1M1_9ZZZZ</name>
<dbReference type="AlphaFoldDB" id="A0A382E1M1"/>
<dbReference type="InterPro" id="IPR051325">
    <property type="entry name" value="Nudix_hydrolase_domain"/>
</dbReference>
<dbReference type="GO" id="GO:0006167">
    <property type="term" value="P:AMP biosynthetic process"/>
    <property type="evidence" value="ECO:0007669"/>
    <property type="project" value="TreeGrafter"/>
</dbReference>
<evidence type="ECO:0000256" key="1">
    <source>
        <dbReference type="ARBA" id="ARBA00022801"/>
    </source>
</evidence>
<evidence type="ECO:0000259" key="2">
    <source>
        <dbReference type="PROSITE" id="PS51462"/>
    </source>
</evidence>
<accession>A0A382E1M1</accession>
<dbReference type="InterPro" id="IPR000086">
    <property type="entry name" value="NUDIX_hydrolase_dom"/>
</dbReference>
<dbReference type="PROSITE" id="PS51462">
    <property type="entry name" value="NUDIX"/>
    <property type="match status" value="1"/>
</dbReference>
<dbReference type="PANTHER" id="PTHR21340">
    <property type="entry name" value="DIADENOSINE 5,5-P1,P4-TETRAPHOSPHATE PYROPHOSPHOHYDROLASE MUTT"/>
    <property type="match status" value="1"/>
</dbReference>
<keyword evidence="1" id="KW-0378">Hydrolase</keyword>
<sequence length="182" mass="20382">MTKPPQIRSTRTVAKSRLFEIEEVELHFANGHQAHYERLGGSAGGVLVVPVTEEGMILLVREYAVGVERYELGFVKGRVEIGESPQFAAAREMQEEIGFDAGELRLLATVSLTPAYSNYRTFIFLAMGLYESSLEGDEPEELETVPWALSDLERLRRRDDFTDARCLLATYLAHQALANEDG</sequence>
<dbReference type="NCBIfam" id="NF008736">
    <property type="entry name" value="PRK11762.1"/>
    <property type="match status" value="1"/>
</dbReference>
<dbReference type="Gene3D" id="3.90.79.10">
    <property type="entry name" value="Nucleoside Triphosphate Pyrophosphohydrolase"/>
    <property type="match status" value="1"/>
</dbReference>
<organism evidence="3">
    <name type="scientific">marine metagenome</name>
    <dbReference type="NCBI Taxonomy" id="408172"/>
    <lineage>
        <taxon>unclassified sequences</taxon>
        <taxon>metagenomes</taxon>
        <taxon>ecological metagenomes</taxon>
    </lineage>
</organism>
<dbReference type="SUPFAM" id="SSF55811">
    <property type="entry name" value="Nudix"/>
    <property type="match status" value="1"/>
</dbReference>
<dbReference type="PROSITE" id="PS00893">
    <property type="entry name" value="NUDIX_BOX"/>
    <property type="match status" value="1"/>
</dbReference>